<dbReference type="InterPro" id="IPR015943">
    <property type="entry name" value="WD40/YVTN_repeat-like_dom_sf"/>
</dbReference>
<dbReference type="InterPro" id="IPR008858">
    <property type="entry name" value="TROVE_dom"/>
</dbReference>
<dbReference type="PROSITE" id="PS00678">
    <property type="entry name" value="WD_REPEATS_1"/>
    <property type="match status" value="1"/>
</dbReference>
<dbReference type="Pfam" id="PF05729">
    <property type="entry name" value="NACHT"/>
    <property type="match status" value="1"/>
</dbReference>
<feature type="repeat" description="WD" evidence="3">
    <location>
        <begin position="1693"/>
        <end position="1734"/>
    </location>
</feature>
<dbReference type="InterPro" id="IPR027417">
    <property type="entry name" value="P-loop_NTPase"/>
</dbReference>
<feature type="repeat" description="WD" evidence="3">
    <location>
        <begin position="1776"/>
        <end position="1808"/>
    </location>
</feature>
<feature type="repeat" description="WD" evidence="3">
    <location>
        <begin position="2046"/>
        <end position="2085"/>
    </location>
</feature>
<dbReference type="PANTHER" id="PTHR44791">
    <property type="entry name" value="TELOMERASE PROTEIN COMPONENT 1 TEP1"/>
    <property type="match status" value="1"/>
</dbReference>
<evidence type="ECO:0000259" key="6">
    <source>
        <dbReference type="PROSITE" id="PS50837"/>
    </source>
</evidence>
<dbReference type="Gene3D" id="2.130.10.10">
    <property type="entry name" value="YVTN repeat-like/Quinoprotein amine dehydrogenase"/>
    <property type="match status" value="3"/>
</dbReference>
<protein>
    <recommendedName>
        <fullName evidence="10">Telomerase protein component 1</fullName>
    </recommendedName>
</protein>
<dbReference type="PANTHER" id="PTHR44791:SF1">
    <property type="entry name" value="TELOMERASE PROTEIN COMPONENT 1"/>
    <property type="match status" value="1"/>
</dbReference>
<evidence type="ECO:0000256" key="2">
    <source>
        <dbReference type="ARBA" id="ARBA00022737"/>
    </source>
</evidence>
<evidence type="ECO:0000313" key="9">
    <source>
        <dbReference type="Proteomes" id="UP000826234"/>
    </source>
</evidence>
<dbReference type="Pfam" id="PF05731">
    <property type="entry name" value="TROVE"/>
    <property type="match status" value="2"/>
</dbReference>
<feature type="compositionally biased region" description="Basic and acidic residues" evidence="5">
    <location>
        <begin position="355"/>
        <end position="364"/>
    </location>
</feature>
<dbReference type="InterPro" id="IPR037214">
    <property type="entry name" value="TROVE_dom_sf"/>
</dbReference>
<dbReference type="PROSITE" id="PS50837">
    <property type="entry name" value="NACHT"/>
    <property type="match status" value="1"/>
</dbReference>
<dbReference type="CDD" id="cd00200">
    <property type="entry name" value="WD40"/>
    <property type="match status" value="2"/>
</dbReference>
<evidence type="ECO:0000256" key="3">
    <source>
        <dbReference type="PROSITE-ProRule" id="PRU00221"/>
    </source>
</evidence>
<dbReference type="SMART" id="SM00320">
    <property type="entry name" value="WD40"/>
    <property type="match status" value="14"/>
</dbReference>
<keyword evidence="9" id="KW-1185">Reference proteome</keyword>
<reference evidence="8 9" key="1">
    <citation type="journal article" date="2022" name="Gigascience">
        <title>A chromosome-level genome assembly and annotation of the desert horned lizard, Phrynosoma platyrhinos, provides insight into chromosomal rearrangements among reptiles.</title>
        <authorList>
            <person name="Koochekian N."/>
            <person name="Ascanio A."/>
            <person name="Farleigh K."/>
            <person name="Card D.C."/>
            <person name="Schield D.R."/>
            <person name="Castoe T.A."/>
            <person name="Jezkova T."/>
        </authorList>
    </citation>
    <scope>NUCLEOTIDE SEQUENCE [LARGE SCALE GENOMIC DNA]</scope>
    <source>
        <strain evidence="8">NK-2021</strain>
    </source>
</reference>
<dbReference type="Gene3D" id="1.25.40.370">
    <property type="match status" value="1"/>
</dbReference>
<evidence type="ECO:0000256" key="4">
    <source>
        <dbReference type="SAM" id="Coils"/>
    </source>
</evidence>
<keyword evidence="2" id="KW-0677">Repeat</keyword>
<keyword evidence="4" id="KW-0175">Coiled coil</keyword>
<gene>
    <name evidence="8" type="ORF">JD844_001202</name>
</gene>
<dbReference type="Gene3D" id="3.40.50.300">
    <property type="entry name" value="P-loop containing nucleotide triphosphate hydrolases"/>
    <property type="match status" value="1"/>
</dbReference>
<dbReference type="InterPro" id="IPR036322">
    <property type="entry name" value="WD40_repeat_dom_sf"/>
</dbReference>
<feature type="domain" description="TROVE" evidence="7">
    <location>
        <begin position="231"/>
        <end position="639"/>
    </location>
</feature>
<feature type="domain" description="NACHT" evidence="6">
    <location>
        <begin position="1131"/>
        <end position="1331"/>
    </location>
</feature>
<dbReference type="InterPro" id="IPR001680">
    <property type="entry name" value="WD40_rpt"/>
</dbReference>
<evidence type="ECO:0008006" key="10">
    <source>
        <dbReference type="Google" id="ProtNLM"/>
    </source>
</evidence>
<feature type="compositionally biased region" description="Basic and acidic residues" evidence="5">
    <location>
        <begin position="102"/>
        <end position="118"/>
    </location>
</feature>
<evidence type="ECO:0000259" key="7">
    <source>
        <dbReference type="PROSITE" id="PS50988"/>
    </source>
</evidence>
<dbReference type="Pfam" id="PF25047">
    <property type="entry name" value="Beta-prop_TEP1_2nd"/>
    <property type="match status" value="2"/>
</dbReference>
<dbReference type="Pfam" id="PF00400">
    <property type="entry name" value="WD40"/>
    <property type="match status" value="5"/>
</dbReference>
<dbReference type="InterPro" id="IPR025139">
    <property type="entry name" value="DUF4062"/>
</dbReference>
<organism evidence="8 9">
    <name type="scientific">Phrynosoma platyrhinos</name>
    <name type="common">Desert horned lizard</name>
    <dbReference type="NCBI Taxonomy" id="52577"/>
    <lineage>
        <taxon>Eukaryota</taxon>
        <taxon>Metazoa</taxon>
        <taxon>Chordata</taxon>
        <taxon>Craniata</taxon>
        <taxon>Vertebrata</taxon>
        <taxon>Euteleostomi</taxon>
        <taxon>Lepidosauria</taxon>
        <taxon>Squamata</taxon>
        <taxon>Bifurcata</taxon>
        <taxon>Unidentata</taxon>
        <taxon>Episquamata</taxon>
        <taxon>Toxicofera</taxon>
        <taxon>Iguania</taxon>
        <taxon>Phrynosomatidae</taxon>
        <taxon>Phrynosomatinae</taxon>
        <taxon>Phrynosoma</taxon>
    </lineage>
</organism>
<dbReference type="Proteomes" id="UP000826234">
    <property type="component" value="Unassembled WGS sequence"/>
</dbReference>
<evidence type="ECO:0000256" key="5">
    <source>
        <dbReference type="SAM" id="MobiDB-lite"/>
    </source>
</evidence>
<comment type="caution">
    <text evidence="8">The sequence shown here is derived from an EMBL/GenBank/DDBJ whole genome shotgun (WGS) entry which is preliminary data.</text>
</comment>
<dbReference type="InterPro" id="IPR045804">
    <property type="entry name" value="DUF5920"/>
</dbReference>
<feature type="region of interest" description="Disordered" evidence="5">
    <location>
        <begin position="354"/>
        <end position="373"/>
    </location>
</feature>
<dbReference type="PROSITE" id="PS50988">
    <property type="entry name" value="TROVE"/>
    <property type="match status" value="1"/>
</dbReference>
<dbReference type="SUPFAM" id="SSF50969">
    <property type="entry name" value="YVTN repeat-like/Quinoprotein amine dehydrogenase"/>
    <property type="match status" value="1"/>
</dbReference>
<feature type="repeat" description="WD" evidence="3">
    <location>
        <begin position="1997"/>
        <end position="2045"/>
    </location>
</feature>
<dbReference type="Pfam" id="PF13271">
    <property type="entry name" value="DUF4062"/>
    <property type="match status" value="1"/>
</dbReference>
<dbReference type="PROSITE" id="PS50294">
    <property type="entry name" value="WD_REPEATS_REGION"/>
    <property type="match status" value="3"/>
</dbReference>
<feature type="coiled-coil region" evidence="4">
    <location>
        <begin position="1012"/>
        <end position="1039"/>
    </location>
</feature>
<feature type="region of interest" description="Disordered" evidence="5">
    <location>
        <begin position="102"/>
        <end position="125"/>
    </location>
</feature>
<dbReference type="SUPFAM" id="SSF50978">
    <property type="entry name" value="WD40 repeat-like"/>
    <property type="match status" value="2"/>
</dbReference>
<dbReference type="EMBL" id="JAIPUX010000521">
    <property type="protein sequence ID" value="KAH0626292.1"/>
    <property type="molecule type" value="Genomic_DNA"/>
</dbReference>
<evidence type="ECO:0000313" key="8">
    <source>
        <dbReference type="EMBL" id="KAH0626292.1"/>
    </source>
</evidence>
<proteinExistence type="predicted"/>
<dbReference type="InterPro" id="IPR007111">
    <property type="entry name" value="NACHT_NTPase"/>
</dbReference>
<feature type="repeat" description="WD" evidence="3">
    <location>
        <begin position="2171"/>
        <end position="2202"/>
    </location>
</feature>
<dbReference type="InterPro" id="IPR052652">
    <property type="entry name" value="Telomerase_Complex_Comp"/>
</dbReference>
<dbReference type="InterPro" id="IPR011044">
    <property type="entry name" value="Quino_amine_DH_bsu"/>
</dbReference>
<evidence type="ECO:0000256" key="1">
    <source>
        <dbReference type="ARBA" id="ARBA00022574"/>
    </source>
</evidence>
<dbReference type="PROSITE" id="PS50082">
    <property type="entry name" value="WD_REPEATS_2"/>
    <property type="match status" value="6"/>
</dbReference>
<dbReference type="InterPro" id="IPR019775">
    <property type="entry name" value="WD40_repeat_CS"/>
</dbReference>
<dbReference type="SUPFAM" id="SSF140864">
    <property type="entry name" value="TROVE domain-like"/>
    <property type="match status" value="1"/>
</dbReference>
<name>A0ABQ7T981_PHRPL</name>
<dbReference type="InterPro" id="IPR056829">
    <property type="entry name" value="Beta-prop_TEP1_2nd"/>
</dbReference>
<sequence length="2252" mass="249974">MDPSASLCMEKPPFHASCPVSLTLQSLEESRARLLRPISSSASWITTLKSPGTQSQPVPGHQTTANALSFQNFRCSGWVSEPAQQKGVDEAKNTLCKDGFQKDLTKPTEDNEAAEAKKMSGGGQELEQRKLMGLEESRARLLRPIALTAPKLPPLESSELKFHFQLDPPDNPLQTCPAMLPSYGAQENILESSRELDQLQCQKDGDEMNSEGTMPEYVLTVPEDKLKVPQEKSDLSGDELSLENEEQGVKEQKLMLLSIVCCSLVEGSKFGNPPGELQQALTQVCKSVAEHEPEFILKVALYTRQELNIRSTANFLLALSSHLLPCRPHLRRYFCHAVQLPSDWMEVARIYQEPEDSHQDDGKRSSQTTNRSKVEILQKILEDHLYSKKECPAPPKEIPKDLFSLKALIQRLHISEPAQHVMSLLGRRYPSDLHAFSKSRLPGPWDAHLAGTRMKLPKPHTWDRELSQYGNNAKVWEGLIDGGKLPFMAMLRNLRNILRAGVSERHHKRLLKRLEDKESVIHSKQLPFRFLAAYKVLWGLEKELKEKDTPCPKIGKIIQQTLNQMGIRLPGQPVTHWSSQDIRKCMQIPVISRLVRFKKRKLCKARRVYFSQATLERYRQALETAIHISVRHNLPPIPGRTLILISCAQEMNDTYMRARELCCPNGAQEYSYLRSNDPPTKLEVAMLLGSMVYSAAEEAQLLLCDQSKILGPVAMTGSVLKDVQTLKSLEIHCFNERKRTASDIVMDLLIQRQHVDTILLLSNHPERLRGSCLWLYRDRVSPGCLFVNVCAQAVGLRTFGNRNEVVMGGFSEQVLRFMAECGDSRLLEHVGKVDEIHGLPKQRGIMLVKKETGVVPLIPAPKTRWCSVRVFVSSTFRDMHGERDLLIRSVFPELRARAAQFCLAVEDIDLRWGITEHESQRNRQLELCLSEVSQSQLFIGLLGERYGHIPSTYSLPDEPQYEWVKSYPAGRSITELEALQFLTGCKDPTAGSRAFFYIREPDFLGSVPQAWKADFLAESETAKSRVEDLKDRLEKHEGLASLSKYVCQWGGVAQGRPYVKGLEEFGTKVLQDVWECLWHQFIQRDDSTLTDDLEEEDQNVLQESFQELQQKRFCARAKLLQTTTAQLHGGRLYVVNGEPGQGKTVFLAALAQELRKKTLPQGERLTPTYNIVAHFTRARPDQAEAHVVLSRLCNLLRRFLEQPPAPAKSYRLSVAQSLKRGQSLVILIDGADLIHAASGQLVSDWLPEQLPQRVILVLSVSEESTLLGSLKRRKDAVSISLGPLDPHDRAAVVRKDLALYGKKLEESAFNNQMRLVLLKRGSRHPLYLTLLTQDLRLFALYEKVRIQKLPVSLPLLLQHLLACLEEDHGSEQVAVALVSLWASRDGLTERDLYGILATWKELKVAGITFEEAMLAGRQAGSYPVGPFLDFLRSLRGLLGACGSPSEPPGSRLHLYDTPLRTAVERRYLKKTGLDRTAHVLLAAHWWKLADPDGSSTFQNCETESLTALPYHLVQSGLFNILASFLTDLRVSKSEFKYWECLSPLTLLLCPLQETTAGSERDETVDFFHAFLQRNIGLLSQNPLLLLQQAANEPDSSDLCSQAQIALSRNKRPFLKWINKPEKSQKTDSLTLTLPATPSCISVSSSGKLAAVGTTEGDVHLLDVETGQTTVCLGSFSGRLELWSLREGCRLMGMDAHKNQVTDCCTSPDRRLLATVSLDGYLKLWDTIHGHQTRKWDSLCPLNCVTFHPKGQLVATGGWNKTVTILDASDTSVMLVIKEHDASIQSISFSSAGNILAVGSLAGSVRLWSWQESVTVGMFLAHSGSVSSALFLSDGKLLTTGEDCKVQLWEGHLGKFCGTLGSTSLSPALCVVPSLDGCQLAVGHHSDDVWIYRYPWDVNLGPTHCQAGGVAICSLAWLDSLFLIGGRNDGSLCIWNTSEVHPTCLKMRGHDKPVTGLAVFKMLVASTSEDFTVRLWLSEALRPALGATDTSISPIAVLRGHTSGVTCCAFSLDGCYLATGGKDRLSGSNDGTVCLWDPKTSQRLQEFLGHQSPVSGVTSEKDHIISMGRDGLLMAWDLQGVEKTRFVAHPGWANHCAGFNDPREKEFTLAAAGYDGTVKLWKPLMMEQPLVLSGHCGAICSSAASTTSFLTISKDNTVRVWGLSKKEGTGDFPPHCGAITALAWSPDGEFAASGGERGDLIVWHQARASGTAKVGSSCISTLAFTSSHTILVAADGISLWDIKTSGQQDGAVM</sequence>
<keyword evidence="1 3" id="KW-0853">WD repeat</keyword>
<accession>A0ABQ7T981</accession>
<dbReference type="SUPFAM" id="SSF52540">
    <property type="entry name" value="P-loop containing nucleoside triphosphate hydrolases"/>
    <property type="match status" value="1"/>
</dbReference>
<dbReference type="Pfam" id="PF19334">
    <property type="entry name" value="DUF5920"/>
    <property type="match status" value="1"/>
</dbReference>
<feature type="repeat" description="WD" evidence="3">
    <location>
        <begin position="1946"/>
        <end position="1975"/>
    </location>
</feature>